<protein>
    <submittedName>
        <fullName evidence="1">6575_t:CDS:1</fullName>
    </submittedName>
</protein>
<dbReference type="Proteomes" id="UP000789860">
    <property type="component" value="Unassembled WGS sequence"/>
</dbReference>
<feature type="non-terminal residue" evidence="1">
    <location>
        <position position="86"/>
    </location>
</feature>
<name>A0ACA9N6J5_9GLOM</name>
<reference evidence="1" key="1">
    <citation type="submission" date="2021-06" db="EMBL/GenBank/DDBJ databases">
        <authorList>
            <person name="Kallberg Y."/>
            <person name="Tangrot J."/>
            <person name="Rosling A."/>
        </authorList>
    </citation>
    <scope>NUCLEOTIDE SEQUENCE</scope>
    <source>
        <strain evidence="1">AU212A</strain>
    </source>
</reference>
<proteinExistence type="predicted"/>
<feature type="non-terminal residue" evidence="1">
    <location>
        <position position="1"/>
    </location>
</feature>
<comment type="caution">
    <text evidence="1">The sequence shown here is derived from an EMBL/GenBank/DDBJ whole genome shotgun (WGS) entry which is preliminary data.</text>
</comment>
<keyword evidence="2" id="KW-1185">Reference proteome</keyword>
<evidence type="ECO:0000313" key="2">
    <source>
        <dbReference type="Proteomes" id="UP000789860"/>
    </source>
</evidence>
<organism evidence="1 2">
    <name type="scientific">Scutellospora calospora</name>
    <dbReference type="NCBI Taxonomy" id="85575"/>
    <lineage>
        <taxon>Eukaryota</taxon>
        <taxon>Fungi</taxon>
        <taxon>Fungi incertae sedis</taxon>
        <taxon>Mucoromycota</taxon>
        <taxon>Glomeromycotina</taxon>
        <taxon>Glomeromycetes</taxon>
        <taxon>Diversisporales</taxon>
        <taxon>Gigasporaceae</taxon>
        <taxon>Scutellospora</taxon>
    </lineage>
</organism>
<accession>A0ACA9N6J5</accession>
<evidence type="ECO:0000313" key="1">
    <source>
        <dbReference type="EMBL" id="CAG8635861.1"/>
    </source>
</evidence>
<sequence>SIYLCFKRNGRLLGITELFEYLHLKYGDIFEIWFSSERTIVLSHPKYMVKMHQASTKSKYTKRFSNGHGKEYGLVDNGVFNNSDIH</sequence>
<dbReference type="EMBL" id="CAJVPM010020606">
    <property type="protein sequence ID" value="CAG8635861.1"/>
    <property type="molecule type" value="Genomic_DNA"/>
</dbReference>
<gene>
    <name evidence="1" type="ORF">SCALOS_LOCUS8138</name>
</gene>